<protein>
    <submittedName>
        <fullName evidence="2">Uncharacterized protein</fullName>
    </submittedName>
</protein>
<organism evidence="2 3">
    <name type="scientific">Acanthoscelides obtectus</name>
    <name type="common">Bean weevil</name>
    <name type="synonym">Bruchus obtectus</name>
    <dbReference type="NCBI Taxonomy" id="200917"/>
    <lineage>
        <taxon>Eukaryota</taxon>
        <taxon>Metazoa</taxon>
        <taxon>Ecdysozoa</taxon>
        <taxon>Arthropoda</taxon>
        <taxon>Hexapoda</taxon>
        <taxon>Insecta</taxon>
        <taxon>Pterygota</taxon>
        <taxon>Neoptera</taxon>
        <taxon>Endopterygota</taxon>
        <taxon>Coleoptera</taxon>
        <taxon>Polyphaga</taxon>
        <taxon>Cucujiformia</taxon>
        <taxon>Chrysomeloidea</taxon>
        <taxon>Chrysomelidae</taxon>
        <taxon>Bruchinae</taxon>
        <taxon>Bruchini</taxon>
        <taxon>Acanthoscelides</taxon>
    </lineage>
</organism>
<feature type="region of interest" description="Disordered" evidence="1">
    <location>
        <begin position="1"/>
        <end position="30"/>
    </location>
</feature>
<dbReference type="AlphaFoldDB" id="A0A9P0P0W2"/>
<dbReference type="EMBL" id="CAKOFQ010006722">
    <property type="protein sequence ID" value="CAH1965171.1"/>
    <property type="molecule type" value="Genomic_DNA"/>
</dbReference>
<reference evidence="2" key="1">
    <citation type="submission" date="2022-03" db="EMBL/GenBank/DDBJ databases">
        <authorList>
            <person name="Sayadi A."/>
        </authorList>
    </citation>
    <scope>NUCLEOTIDE SEQUENCE</scope>
</reference>
<name>A0A9P0P0W2_ACAOB</name>
<evidence type="ECO:0000256" key="1">
    <source>
        <dbReference type="SAM" id="MobiDB-lite"/>
    </source>
</evidence>
<comment type="caution">
    <text evidence="2">The sequence shown here is derived from an EMBL/GenBank/DDBJ whole genome shotgun (WGS) entry which is preliminary data.</text>
</comment>
<evidence type="ECO:0000313" key="2">
    <source>
        <dbReference type="EMBL" id="CAH1965171.1"/>
    </source>
</evidence>
<gene>
    <name evidence="2" type="ORF">ACAOBT_LOCUS6203</name>
</gene>
<keyword evidence="3" id="KW-1185">Reference proteome</keyword>
<accession>A0A9P0P0W2</accession>
<sequence length="30" mass="3532">MEKGSLQKSHRKQELQQLYHSTTRRGTSTD</sequence>
<feature type="compositionally biased region" description="Polar residues" evidence="1">
    <location>
        <begin position="15"/>
        <end position="30"/>
    </location>
</feature>
<proteinExistence type="predicted"/>
<evidence type="ECO:0000313" key="3">
    <source>
        <dbReference type="Proteomes" id="UP001152888"/>
    </source>
</evidence>
<dbReference type="Proteomes" id="UP001152888">
    <property type="component" value="Unassembled WGS sequence"/>
</dbReference>